<feature type="domain" description="RNA polymerase sigma factor 70 region 4 type 2" evidence="6">
    <location>
        <begin position="126"/>
        <end position="172"/>
    </location>
</feature>
<dbReference type="AlphaFoldDB" id="A0A5C7B763"/>
<dbReference type="InterPro" id="IPR036388">
    <property type="entry name" value="WH-like_DNA-bd_sf"/>
</dbReference>
<dbReference type="PANTHER" id="PTHR43133:SF46">
    <property type="entry name" value="RNA POLYMERASE SIGMA-70 FACTOR ECF SUBFAMILY"/>
    <property type="match status" value="1"/>
</dbReference>
<evidence type="ECO:0000256" key="2">
    <source>
        <dbReference type="ARBA" id="ARBA00023015"/>
    </source>
</evidence>
<dbReference type="Proteomes" id="UP000321935">
    <property type="component" value="Unassembled WGS sequence"/>
</dbReference>
<reference evidence="7 8" key="1">
    <citation type="submission" date="2019-08" db="EMBL/GenBank/DDBJ databases">
        <title>Genomes sequence of Algoriphagus aquimarinus ACAM450.</title>
        <authorList>
            <person name="Bowman J.P."/>
        </authorList>
    </citation>
    <scope>NUCLEOTIDE SEQUENCE [LARGE SCALE GENOMIC DNA]</scope>
    <source>
        <strain evidence="7 8">ACAM 450</strain>
    </source>
</reference>
<dbReference type="InterPro" id="IPR014284">
    <property type="entry name" value="RNA_pol_sigma-70_dom"/>
</dbReference>
<keyword evidence="3" id="KW-0731">Sigma factor</keyword>
<keyword evidence="2" id="KW-0805">Transcription regulation</keyword>
<dbReference type="InterPro" id="IPR013325">
    <property type="entry name" value="RNA_pol_sigma_r2"/>
</dbReference>
<dbReference type="NCBIfam" id="TIGR02937">
    <property type="entry name" value="sigma70-ECF"/>
    <property type="match status" value="1"/>
</dbReference>
<dbReference type="SUPFAM" id="SSF88659">
    <property type="entry name" value="Sigma3 and sigma4 domains of RNA polymerase sigma factors"/>
    <property type="match status" value="1"/>
</dbReference>
<organism evidence="7 8">
    <name type="scientific">Algoriphagus aquimarinus</name>
    <dbReference type="NCBI Taxonomy" id="237018"/>
    <lineage>
        <taxon>Bacteria</taxon>
        <taxon>Pseudomonadati</taxon>
        <taxon>Bacteroidota</taxon>
        <taxon>Cytophagia</taxon>
        <taxon>Cytophagales</taxon>
        <taxon>Cyclobacteriaceae</taxon>
        <taxon>Algoriphagus</taxon>
    </lineage>
</organism>
<keyword evidence="4" id="KW-0804">Transcription</keyword>
<dbReference type="GO" id="GO:0003677">
    <property type="term" value="F:DNA binding"/>
    <property type="evidence" value="ECO:0007669"/>
    <property type="project" value="InterPro"/>
</dbReference>
<evidence type="ECO:0000259" key="5">
    <source>
        <dbReference type="Pfam" id="PF04542"/>
    </source>
</evidence>
<evidence type="ECO:0000256" key="4">
    <source>
        <dbReference type="ARBA" id="ARBA00023163"/>
    </source>
</evidence>
<protein>
    <submittedName>
        <fullName evidence="7">Sigma-70 family RNA polymerase sigma factor</fullName>
    </submittedName>
</protein>
<evidence type="ECO:0000259" key="6">
    <source>
        <dbReference type="Pfam" id="PF08281"/>
    </source>
</evidence>
<dbReference type="InterPro" id="IPR013324">
    <property type="entry name" value="RNA_pol_sigma_r3/r4-like"/>
</dbReference>
<comment type="similarity">
    <text evidence="1">Belongs to the sigma-70 factor family. ECF subfamily.</text>
</comment>
<dbReference type="GO" id="GO:0006352">
    <property type="term" value="P:DNA-templated transcription initiation"/>
    <property type="evidence" value="ECO:0007669"/>
    <property type="project" value="InterPro"/>
</dbReference>
<dbReference type="RefSeq" id="WP_146916016.1">
    <property type="nucleotide sequence ID" value="NZ_VORW01000002.1"/>
</dbReference>
<dbReference type="Pfam" id="PF08281">
    <property type="entry name" value="Sigma70_r4_2"/>
    <property type="match status" value="1"/>
</dbReference>
<proteinExistence type="inferred from homology"/>
<dbReference type="InterPro" id="IPR007627">
    <property type="entry name" value="RNA_pol_sigma70_r2"/>
</dbReference>
<feature type="domain" description="RNA polymerase sigma-70 region 2" evidence="5">
    <location>
        <begin position="27"/>
        <end position="88"/>
    </location>
</feature>
<sequence>MKSILNEQQLLREIQDEDDNTSFKLLFDTYWEMLFLLALKKTKSHDLAQDLAQETFINFWKYRKRIGEIQNIKNYLITMLKYQFLKGIDQEKIVFDELDSVIPNTFYCDSADGFKIMEFNELYTFLMDKIDELPTRSKQIFLQNRFENKTVKELAEKYSIAESTVRNHLSQANSKIQSQLENNLMAVSILSIIIS</sequence>
<dbReference type="Pfam" id="PF04542">
    <property type="entry name" value="Sigma70_r2"/>
    <property type="match status" value="1"/>
</dbReference>
<evidence type="ECO:0000313" key="8">
    <source>
        <dbReference type="Proteomes" id="UP000321935"/>
    </source>
</evidence>
<dbReference type="Gene3D" id="1.10.1740.10">
    <property type="match status" value="1"/>
</dbReference>
<dbReference type="PANTHER" id="PTHR43133">
    <property type="entry name" value="RNA POLYMERASE ECF-TYPE SIGMA FACTO"/>
    <property type="match status" value="1"/>
</dbReference>
<dbReference type="Gene3D" id="1.10.10.10">
    <property type="entry name" value="Winged helix-like DNA-binding domain superfamily/Winged helix DNA-binding domain"/>
    <property type="match status" value="1"/>
</dbReference>
<dbReference type="SUPFAM" id="SSF88946">
    <property type="entry name" value="Sigma2 domain of RNA polymerase sigma factors"/>
    <property type="match status" value="1"/>
</dbReference>
<evidence type="ECO:0000256" key="1">
    <source>
        <dbReference type="ARBA" id="ARBA00010641"/>
    </source>
</evidence>
<comment type="caution">
    <text evidence="7">The sequence shown here is derived from an EMBL/GenBank/DDBJ whole genome shotgun (WGS) entry which is preliminary data.</text>
</comment>
<dbReference type="OrthoDB" id="1097528at2"/>
<dbReference type="EMBL" id="VORW01000002">
    <property type="protein sequence ID" value="TXE13692.1"/>
    <property type="molecule type" value="Genomic_DNA"/>
</dbReference>
<name>A0A5C7B763_9BACT</name>
<evidence type="ECO:0000313" key="7">
    <source>
        <dbReference type="EMBL" id="TXE13692.1"/>
    </source>
</evidence>
<dbReference type="InterPro" id="IPR013249">
    <property type="entry name" value="RNA_pol_sigma70_r4_t2"/>
</dbReference>
<dbReference type="GO" id="GO:0016987">
    <property type="term" value="F:sigma factor activity"/>
    <property type="evidence" value="ECO:0007669"/>
    <property type="project" value="UniProtKB-KW"/>
</dbReference>
<evidence type="ECO:0000256" key="3">
    <source>
        <dbReference type="ARBA" id="ARBA00023082"/>
    </source>
</evidence>
<dbReference type="InterPro" id="IPR039425">
    <property type="entry name" value="RNA_pol_sigma-70-like"/>
</dbReference>
<accession>A0A5C7B763</accession>
<gene>
    <name evidence="7" type="ORF">ESV85_06895</name>
</gene>